<proteinExistence type="predicted"/>
<dbReference type="PATRIC" id="fig|29556.3.peg.260"/>
<gene>
    <name evidence="1" type="ORF">VO56_01275</name>
</gene>
<dbReference type="HOGENOM" id="CLU_1990190_0_0_14"/>
<name>A0A0D5ZJH7_9BACT</name>
<evidence type="ECO:0000313" key="1">
    <source>
        <dbReference type="EMBL" id="AKA49892.1"/>
    </source>
</evidence>
<sequence length="125" mass="15144">MIDIFDSIWELIDQKRKIEQETFVKDIRKNKNIFVVWKFSFVLGDNALDPDILHEIYLFKSYYQIISKNREHSIFKNKNALEFEFQIIESKNNSILTQRLNDLMKNDLNFHLKNESLDEDKQNNE</sequence>
<dbReference type="EMBL" id="CP011021">
    <property type="protein sequence ID" value="AKA49892.1"/>
    <property type="molecule type" value="Genomic_DNA"/>
</dbReference>
<dbReference type="KEGG" id="mgb:VO56_01275"/>
<dbReference type="AlphaFoldDB" id="A0A0D5ZJH7"/>
<organism evidence="2">
    <name type="scientific">Mycoplasmopsis gallinacea</name>
    <dbReference type="NCBI Taxonomy" id="29556"/>
    <lineage>
        <taxon>Bacteria</taxon>
        <taxon>Bacillati</taxon>
        <taxon>Mycoplasmatota</taxon>
        <taxon>Mycoplasmoidales</taxon>
        <taxon>Metamycoplasmataceae</taxon>
        <taxon>Mycoplasmopsis</taxon>
    </lineage>
</organism>
<evidence type="ECO:0000313" key="2">
    <source>
        <dbReference type="Proteomes" id="UP000032722"/>
    </source>
</evidence>
<reference evidence="1 2" key="1">
    <citation type="journal article" date="2015" name="Genome Announc.">
        <title>Complete Genome Sequence of Mycoplasma meleagridis, a Possible Emerging Pathogen in Chickens.</title>
        <authorList>
            <person name="Abolnik C."/>
        </authorList>
    </citation>
    <scope>NUCLEOTIDE SEQUENCE [LARGE SCALE GENOMIC DNA]</scope>
    <source>
        <strain evidence="1 2">B2096 8B</strain>
    </source>
</reference>
<protein>
    <submittedName>
        <fullName evidence="1">Uncharacterized protein</fullName>
    </submittedName>
</protein>
<dbReference type="Proteomes" id="UP000032722">
    <property type="component" value="Chromosome"/>
</dbReference>
<accession>A0A0D5ZJH7</accession>